<gene>
    <name evidence="1" type="ORF">STAS_13300</name>
</gene>
<reference evidence="2" key="1">
    <citation type="journal article" date="2019" name="Curr. Biol.">
        <title>Genome Sequence of Striga asiatica Provides Insight into the Evolution of Plant Parasitism.</title>
        <authorList>
            <person name="Yoshida S."/>
            <person name="Kim S."/>
            <person name="Wafula E.K."/>
            <person name="Tanskanen J."/>
            <person name="Kim Y.M."/>
            <person name="Honaas L."/>
            <person name="Yang Z."/>
            <person name="Spallek T."/>
            <person name="Conn C.E."/>
            <person name="Ichihashi Y."/>
            <person name="Cheong K."/>
            <person name="Cui S."/>
            <person name="Der J.P."/>
            <person name="Gundlach H."/>
            <person name="Jiao Y."/>
            <person name="Hori C."/>
            <person name="Ishida J.K."/>
            <person name="Kasahara H."/>
            <person name="Kiba T."/>
            <person name="Kim M.S."/>
            <person name="Koo N."/>
            <person name="Laohavisit A."/>
            <person name="Lee Y.H."/>
            <person name="Lumba S."/>
            <person name="McCourt P."/>
            <person name="Mortimer J.C."/>
            <person name="Mutuku J.M."/>
            <person name="Nomura T."/>
            <person name="Sasaki-Sekimoto Y."/>
            <person name="Seto Y."/>
            <person name="Wang Y."/>
            <person name="Wakatake T."/>
            <person name="Sakakibara H."/>
            <person name="Demura T."/>
            <person name="Yamaguchi S."/>
            <person name="Yoneyama K."/>
            <person name="Manabe R.I."/>
            <person name="Nelson D.C."/>
            <person name="Schulman A.H."/>
            <person name="Timko M.P."/>
            <person name="dePamphilis C.W."/>
            <person name="Choi D."/>
            <person name="Shirasu K."/>
        </authorList>
    </citation>
    <scope>NUCLEOTIDE SEQUENCE [LARGE SCALE GENOMIC DNA]</scope>
    <source>
        <strain evidence="2">cv. UVA1</strain>
    </source>
</reference>
<accession>A0A5A7PWM1</accession>
<sequence>MGFTAGTSRRVKDAKRTRRGDWLDAQYFGWTRVEQAHIPAAGGNHSGCGDHRRSLNIPRVVFRIILEARPLTAEIESKPEADGRSTETKKWRKSNGVTERRFHLRVASTKSSILCTVSGAKTYVGSSACSSKSIGTHVSSIFAARDKHATVRS</sequence>
<dbReference type="Proteomes" id="UP000325081">
    <property type="component" value="Unassembled WGS sequence"/>
</dbReference>
<dbReference type="GO" id="GO:0016787">
    <property type="term" value="F:hydrolase activity"/>
    <property type="evidence" value="ECO:0007669"/>
    <property type="project" value="UniProtKB-KW"/>
</dbReference>
<proteinExistence type="predicted"/>
<dbReference type="EMBL" id="BKCP01005239">
    <property type="protein sequence ID" value="GER36922.1"/>
    <property type="molecule type" value="Genomic_DNA"/>
</dbReference>
<keyword evidence="1" id="KW-0378">Hydrolase</keyword>
<protein>
    <submittedName>
        <fullName evidence="1">Ubiquitin carboxyl-terminal hydrolase 34</fullName>
    </submittedName>
</protein>
<comment type="caution">
    <text evidence="1">The sequence shown here is derived from an EMBL/GenBank/DDBJ whole genome shotgun (WGS) entry which is preliminary data.</text>
</comment>
<organism evidence="1 2">
    <name type="scientific">Striga asiatica</name>
    <name type="common">Asiatic witchweed</name>
    <name type="synonym">Buchnera asiatica</name>
    <dbReference type="NCBI Taxonomy" id="4170"/>
    <lineage>
        <taxon>Eukaryota</taxon>
        <taxon>Viridiplantae</taxon>
        <taxon>Streptophyta</taxon>
        <taxon>Embryophyta</taxon>
        <taxon>Tracheophyta</taxon>
        <taxon>Spermatophyta</taxon>
        <taxon>Magnoliopsida</taxon>
        <taxon>eudicotyledons</taxon>
        <taxon>Gunneridae</taxon>
        <taxon>Pentapetalae</taxon>
        <taxon>asterids</taxon>
        <taxon>lamiids</taxon>
        <taxon>Lamiales</taxon>
        <taxon>Orobanchaceae</taxon>
        <taxon>Buchnereae</taxon>
        <taxon>Striga</taxon>
    </lineage>
</organism>
<keyword evidence="2" id="KW-1185">Reference proteome</keyword>
<name>A0A5A7PWM1_STRAF</name>
<dbReference type="AlphaFoldDB" id="A0A5A7PWM1"/>
<evidence type="ECO:0000313" key="2">
    <source>
        <dbReference type="Proteomes" id="UP000325081"/>
    </source>
</evidence>
<evidence type="ECO:0000313" key="1">
    <source>
        <dbReference type="EMBL" id="GER36922.1"/>
    </source>
</evidence>